<evidence type="ECO:0000313" key="1">
    <source>
        <dbReference type="EMBL" id="KUI59316.1"/>
    </source>
</evidence>
<name>A0A194V658_CYTMA</name>
<sequence length="367" mass="41448">MVLLGDALSMWKYEYRKSISTVDVFLDPCLNTEHRETSLRCADQVAMALRLPQEWMSDCNKKDFTQEALVNAFKRSVGHVEVPRLYDGAHLEVYAMDSRVAFEMKLRQIQNPDRDTNMDVSEATKLLYEATGGGQQPLSFYRCQKPQYSGGKIDIPDFVVDKVKERFEQLYNKKHGIVYTEYDKTTKRWLYKNMKDDEAPAPRVSMGFSLQSSINISLPICVRPLNHVEHHDTGKFGSAHQAFTPPAAHPVRINIQSMATDMPTNTRCRDQWMTGTLQAMTTATELVVRFEAANPTTDPHAIIWSDASGDIVDGSQTGGIGTVCEVCLPGKPKYTIEEAEYIDSETCTVMLEAKGILKRFQRLKKGS</sequence>
<evidence type="ECO:0000313" key="2">
    <source>
        <dbReference type="Proteomes" id="UP000078576"/>
    </source>
</evidence>
<protein>
    <submittedName>
        <fullName evidence="1">Uncharacterized protein</fullName>
    </submittedName>
</protein>
<dbReference type="Proteomes" id="UP000078576">
    <property type="component" value="Unassembled WGS sequence"/>
</dbReference>
<dbReference type="EMBL" id="KN714728">
    <property type="protein sequence ID" value="KUI59316.1"/>
    <property type="molecule type" value="Genomic_DNA"/>
</dbReference>
<reference evidence="2" key="1">
    <citation type="submission" date="2014-12" db="EMBL/GenBank/DDBJ databases">
        <title>Genome Sequence of Valsa Canker Pathogens Uncovers a Specific Adaption of Colonization on Woody Bark.</title>
        <authorList>
            <person name="Yin Z."/>
            <person name="Liu H."/>
            <person name="Gao X."/>
            <person name="Li Z."/>
            <person name="Song N."/>
            <person name="Ke X."/>
            <person name="Dai Q."/>
            <person name="Wu Y."/>
            <person name="Sun Y."/>
            <person name="Xu J.-R."/>
            <person name="Kang Z.K."/>
            <person name="Wang L."/>
            <person name="Huang L."/>
        </authorList>
    </citation>
    <scope>NUCLEOTIDE SEQUENCE [LARGE SCALE GENOMIC DNA]</scope>
    <source>
        <strain evidence="2">SXYL134</strain>
    </source>
</reference>
<keyword evidence="2" id="KW-1185">Reference proteome</keyword>
<organism evidence="1 2">
    <name type="scientific">Cytospora mali</name>
    <name type="common">Apple Valsa canker fungus</name>
    <name type="synonym">Valsa mali</name>
    <dbReference type="NCBI Taxonomy" id="578113"/>
    <lineage>
        <taxon>Eukaryota</taxon>
        <taxon>Fungi</taxon>
        <taxon>Dikarya</taxon>
        <taxon>Ascomycota</taxon>
        <taxon>Pezizomycotina</taxon>
        <taxon>Sordariomycetes</taxon>
        <taxon>Sordariomycetidae</taxon>
        <taxon>Diaporthales</taxon>
        <taxon>Cytosporaceae</taxon>
        <taxon>Cytospora</taxon>
    </lineage>
</organism>
<proteinExistence type="predicted"/>
<dbReference type="OrthoDB" id="3348320at2759"/>
<dbReference type="AlphaFoldDB" id="A0A194V658"/>
<gene>
    <name evidence="1" type="ORF">VP1G_06580</name>
</gene>
<dbReference type="STRING" id="694573.A0A194V658"/>
<accession>A0A194V658</accession>